<keyword evidence="4" id="KW-0732">Signal</keyword>
<dbReference type="Proteomes" id="UP001595880">
    <property type="component" value="Unassembled WGS sequence"/>
</dbReference>
<dbReference type="EMBL" id="JBHSDV010000002">
    <property type="protein sequence ID" value="MFC4388117.1"/>
    <property type="molecule type" value="Genomic_DNA"/>
</dbReference>
<reference evidence="7" key="1">
    <citation type="journal article" date="2019" name="Int. J. Syst. Evol. Microbiol.">
        <title>The Global Catalogue of Microorganisms (GCM) 10K type strain sequencing project: providing services to taxonomists for standard genome sequencing and annotation.</title>
        <authorList>
            <consortium name="The Broad Institute Genomics Platform"/>
            <consortium name="The Broad Institute Genome Sequencing Center for Infectious Disease"/>
            <person name="Wu L."/>
            <person name="Ma J."/>
        </authorList>
    </citation>
    <scope>NUCLEOTIDE SEQUENCE [LARGE SCALE GENOMIC DNA]</scope>
    <source>
        <strain evidence="7">KACC 14058</strain>
    </source>
</reference>
<dbReference type="InterPro" id="IPR025645">
    <property type="entry name" value="DUF4349"/>
</dbReference>
<name>A0ABV8VUF2_9BACI</name>
<keyword evidence="1" id="KW-0175">Coiled coil</keyword>
<keyword evidence="3" id="KW-1133">Transmembrane helix</keyword>
<feature type="signal peptide" evidence="4">
    <location>
        <begin position="1"/>
        <end position="20"/>
    </location>
</feature>
<feature type="region of interest" description="Disordered" evidence="2">
    <location>
        <begin position="50"/>
        <end position="71"/>
    </location>
</feature>
<organism evidence="6 7">
    <name type="scientific">Gracilibacillus marinus</name>
    <dbReference type="NCBI Taxonomy" id="630535"/>
    <lineage>
        <taxon>Bacteria</taxon>
        <taxon>Bacillati</taxon>
        <taxon>Bacillota</taxon>
        <taxon>Bacilli</taxon>
        <taxon>Bacillales</taxon>
        <taxon>Bacillaceae</taxon>
        <taxon>Gracilibacillus</taxon>
    </lineage>
</organism>
<evidence type="ECO:0000256" key="1">
    <source>
        <dbReference type="SAM" id="Coils"/>
    </source>
</evidence>
<feature type="transmembrane region" description="Helical" evidence="3">
    <location>
        <begin position="267"/>
        <end position="296"/>
    </location>
</feature>
<gene>
    <name evidence="6" type="ORF">ACFOZ1_09885</name>
</gene>
<keyword evidence="3" id="KW-0472">Membrane</keyword>
<evidence type="ECO:0000256" key="2">
    <source>
        <dbReference type="SAM" id="MobiDB-lite"/>
    </source>
</evidence>
<accession>A0ABV8VUF2</accession>
<feature type="domain" description="DUF4349" evidence="5">
    <location>
        <begin position="79"/>
        <end position="296"/>
    </location>
</feature>
<keyword evidence="7" id="KW-1185">Reference proteome</keyword>
<evidence type="ECO:0000313" key="7">
    <source>
        <dbReference type="Proteomes" id="UP001595880"/>
    </source>
</evidence>
<evidence type="ECO:0000259" key="5">
    <source>
        <dbReference type="Pfam" id="PF14257"/>
    </source>
</evidence>
<dbReference type="RefSeq" id="WP_390198895.1">
    <property type="nucleotide sequence ID" value="NZ_JBHSDV010000002.1"/>
</dbReference>
<evidence type="ECO:0000256" key="4">
    <source>
        <dbReference type="SAM" id="SignalP"/>
    </source>
</evidence>
<evidence type="ECO:0000256" key="3">
    <source>
        <dbReference type="SAM" id="Phobius"/>
    </source>
</evidence>
<evidence type="ECO:0000313" key="6">
    <source>
        <dbReference type="EMBL" id="MFC4388117.1"/>
    </source>
</evidence>
<keyword evidence="3" id="KW-0812">Transmembrane</keyword>
<proteinExistence type="predicted"/>
<feature type="chain" id="PRO_5047381733" evidence="4">
    <location>
        <begin position="21"/>
        <end position="311"/>
    </location>
</feature>
<sequence length="311" mass="35398">MSKKYLFLCLIFFFSLVACSSDGNMSNESADSQVEMDTAPQMEKESLHEIGSNEIRNEEMNNTEDTSDQSKVEEQFTERKIIYNANLYVETPKFDQSISLIEEEAVKVGGYIVSSSSYGNTDKENRSGSLVARIPSDHFQAYLTIFEQSSDMKILERSVSGDDVTEQYVDLNARLKSKQVVEERLLAFMKDADKTEDLLKISSDLAKVQEEIEQLTGKINYLENQSDYATVEFSITERKNEIPSVENESKHTWELAKDQFKESVQAIFAFVSSLFVFIIGKSPILVPFLVIAILIWTVMKKKKKRNDTTPS</sequence>
<dbReference type="Pfam" id="PF14257">
    <property type="entry name" value="DUF4349"/>
    <property type="match status" value="1"/>
</dbReference>
<comment type="caution">
    <text evidence="6">The sequence shown here is derived from an EMBL/GenBank/DDBJ whole genome shotgun (WGS) entry which is preliminary data.</text>
</comment>
<dbReference type="PROSITE" id="PS51257">
    <property type="entry name" value="PROKAR_LIPOPROTEIN"/>
    <property type="match status" value="1"/>
</dbReference>
<protein>
    <submittedName>
        <fullName evidence="6">DUF4349 domain-containing protein</fullName>
    </submittedName>
</protein>
<feature type="coiled-coil region" evidence="1">
    <location>
        <begin position="198"/>
        <end position="225"/>
    </location>
</feature>